<organism evidence="2 3">
    <name type="scientific">Pseudomonas benzenivorans</name>
    <dbReference type="NCBI Taxonomy" id="556533"/>
    <lineage>
        <taxon>Bacteria</taxon>
        <taxon>Pseudomonadati</taxon>
        <taxon>Pseudomonadota</taxon>
        <taxon>Gammaproteobacteria</taxon>
        <taxon>Pseudomonadales</taxon>
        <taxon>Pseudomonadaceae</taxon>
        <taxon>Pseudomonas</taxon>
    </lineage>
</organism>
<keyword evidence="1" id="KW-0732">Signal</keyword>
<evidence type="ECO:0000313" key="3">
    <source>
        <dbReference type="Proteomes" id="UP001059672"/>
    </source>
</evidence>
<dbReference type="SUPFAM" id="SSF50998">
    <property type="entry name" value="Quinoprotein alcohol dehydrogenase-like"/>
    <property type="match status" value="1"/>
</dbReference>
<proteinExistence type="predicted"/>
<dbReference type="Gene3D" id="3.40.50.410">
    <property type="entry name" value="von Willebrand factor, type A domain"/>
    <property type="match status" value="2"/>
</dbReference>
<accession>A0ABY5H326</accession>
<keyword evidence="3" id="KW-1185">Reference proteome</keyword>
<protein>
    <submittedName>
        <fullName evidence="2">Pilus assembly protein PilY</fullName>
    </submittedName>
</protein>
<evidence type="ECO:0000313" key="2">
    <source>
        <dbReference type="EMBL" id="UTW06690.1"/>
    </source>
</evidence>
<dbReference type="EMBL" id="CP073346">
    <property type="protein sequence ID" value="UTW06690.1"/>
    <property type="molecule type" value="Genomic_DNA"/>
</dbReference>
<feature type="chain" id="PRO_5045896925" evidence="1">
    <location>
        <begin position="30"/>
        <end position="1592"/>
    </location>
</feature>
<sequence>MNKRLTAFHRLALSALSSLLVLHSAVSYADDTEIFFGGAAIDDSVRPNVLFVLDNSGSMAWRTTSNTNPSGSEQSRMQVLKESFSSIINNAGAINAGIMVLNSRSAYNNTRMVYPVSNIDAPLPSSVTQVASTPQIIVSGDDATQSTLGGGAVINGGTLQMGFVTTSTTTVESQSSDLLDNDAFFQSRYSNIDWACRMDEPGNDHNKNNDACGNDDRDNINIRSNNDTNTGDAEPIIGTAMLYFRNLSIPAAARLKPSFRAYLDLRPTNNQNSNLPTIGVTLQDSKTPAALNDLTQVDPGRSYLATSNIAASSWNASNTTRLDVTDLVKQVLDNDADALQQVFLKLRATSTRNYTFCTRNCGSSGGVSNAPRLVISYDSTAIQNETKTAALRFQNVGIPQGATIQSARLDFAPATSNADSLTLEVKAERVADAAVFTSGSNVAGRTPKTVALNSWSPAPWTNQNPPVHEQGPDVTSLVQEVVSLSNWCGNNSMAFYLTPTAGSGSRTAYSVDGAPGLQPTLTVTYTGGSGGCLNPIIEASVASEKDDVFEDSDGNMTLGGNTLPVDTSRFAARYVNVPLINGATILDAQVVVTPANTVNIGSPINTIVRFDNSDNAAPFSASTRNVTNRPDTTNSTCTINSWTTGTPVVCNGPELRTGLQGIVNRAGWVPGNALALMSVQSSNTNLEVQAYESNPAQSIKLRIKVAHGGLASGNYTVRQHLNALVQAMTTGNGTPIVPTMNEAARYLRGDRSGFASPITSACQTTHLVVLTDGQANGNGAQASIGSLTGSSCSADASDWDEQCGRSLATWMASTDQSSTFGDNFITTHSIGFAMGALAPNTQPQQFLTDLAANGKGKAYTAENAAELSAAFSKILQDVLSTDTTFVSPGATVNQFNRSSNKNEVYFALFKPSDTDNWVGNLKRYALNSGGGDIILDADKVGAIDKKTGFFKTGAKSFWSAVADGNDTAQGGAASRLPNAATRKAYTYLGTSPVTPASLSTGAYLLTDANAAITKEMLGAANASERTALINWARGQNEDGSQRKTMSDPLHSVPRLVTYKCNSFTDSSLTQCASEEQSVVVGTNEGYVQAFDTNNGDEQMAFMPQELLANIKKLKTNGKTSNAGRPYGMDNTVALWVNDVNGNGVIYGGRDPSASTPTLLPGGVNSGEFVYAYATMGRGGRNLYALDVTDIANPKMRWFITPTTPGFARLSQTWSTPVVTKIDINGTKTPVLIFAGGYDDRQDDIAILGELDSTPLVNDDQGNAIYVVNAVTGALIWSGSNELTNSPAQAHQQLSKMRYSIPSSVRAIDIDRDGLADQFFVGDMGGQVWRFFINNGSTVGNLISPTDSSTGTTGDGVFASVIPPDTGSETAAQRKAKLRRFYNEPDVALLTVNAGKALVVNIGSGYRGHPLDTGAEDRFYSFRTPIISSNTPHTTLTESAMYDATLNLIQEGSDSQKAAAAAAFNKNTGGWYIRMERSGEKVLAQAITFAGQVFFNTYEPSSTSANASCQAVQGTGRSYAVSLFDATPPEQRIVGSPDRADRSIILLTAGIPPTGTVLFPEGDGSKPPLCIGTECEELDVDISVGPTYWIDER</sequence>
<dbReference type="InterPro" id="IPR011047">
    <property type="entry name" value="Quinoprotein_ADH-like_sf"/>
</dbReference>
<feature type="signal peptide" evidence="1">
    <location>
        <begin position="1"/>
        <end position="29"/>
    </location>
</feature>
<dbReference type="RefSeq" id="WP_255837252.1">
    <property type="nucleotide sequence ID" value="NZ_CP073346.1"/>
</dbReference>
<dbReference type="InterPro" id="IPR036465">
    <property type="entry name" value="vWFA_dom_sf"/>
</dbReference>
<evidence type="ECO:0000256" key="1">
    <source>
        <dbReference type="SAM" id="SignalP"/>
    </source>
</evidence>
<reference evidence="2" key="1">
    <citation type="submission" date="2021-04" db="EMBL/GenBank/DDBJ databases">
        <title>Oceanospirillales bacteria with DddD are important DMSP degraders in coastal seawater.</title>
        <authorList>
            <person name="Liu J."/>
        </authorList>
    </citation>
    <scope>NUCLEOTIDE SEQUENCE</scope>
    <source>
        <strain evidence="2">D13-4</strain>
    </source>
</reference>
<dbReference type="Proteomes" id="UP001059672">
    <property type="component" value="Chromosome"/>
</dbReference>
<dbReference type="SUPFAM" id="SSF53300">
    <property type="entry name" value="vWA-like"/>
    <property type="match status" value="1"/>
</dbReference>
<name>A0ABY5H326_9PSED</name>
<gene>
    <name evidence="2" type="ORF">KDW96_16150</name>
</gene>